<dbReference type="PANTHER" id="PTHR10572:SF24">
    <property type="entry name" value="3-HYDROXY-3-METHYLGLUTARYL-COENZYME A REDUCTASE"/>
    <property type="match status" value="1"/>
</dbReference>
<keyword evidence="2 3" id="KW-0560">Oxidoreductase</keyword>
<dbReference type="GO" id="GO:0140643">
    <property type="term" value="F:hydroxymethylglutaryl-CoA reductase (NADH) activity"/>
    <property type="evidence" value="ECO:0007669"/>
    <property type="project" value="UniProtKB-EC"/>
</dbReference>
<dbReference type="Proteomes" id="UP000051048">
    <property type="component" value="Unassembled WGS sequence"/>
</dbReference>
<organism evidence="4 5">
    <name type="scientific">Ligilactobacillus equi DSM 15833 = JCM 10991</name>
    <dbReference type="NCBI Taxonomy" id="1423740"/>
    <lineage>
        <taxon>Bacteria</taxon>
        <taxon>Bacillati</taxon>
        <taxon>Bacillota</taxon>
        <taxon>Bacilli</taxon>
        <taxon>Lactobacillales</taxon>
        <taxon>Lactobacillaceae</taxon>
        <taxon>Ligilactobacillus</taxon>
    </lineage>
</organism>
<evidence type="ECO:0000256" key="2">
    <source>
        <dbReference type="ARBA" id="ARBA00023002"/>
    </source>
</evidence>
<dbReference type="AlphaFoldDB" id="A0A0R1TMM0"/>
<dbReference type="PROSITE" id="PS50065">
    <property type="entry name" value="HMG_COA_REDUCTASE_4"/>
    <property type="match status" value="1"/>
</dbReference>
<dbReference type="PROSITE" id="PS01192">
    <property type="entry name" value="HMG_COA_REDUCTASE_3"/>
    <property type="match status" value="1"/>
</dbReference>
<dbReference type="Pfam" id="PF00368">
    <property type="entry name" value="HMG-CoA_red"/>
    <property type="match status" value="1"/>
</dbReference>
<dbReference type="SUPFAM" id="SSF55035">
    <property type="entry name" value="NAD-binding domain of HMG-CoA reductase"/>
    <property type="match status" value="1"/>
</dbReference>
<comment type="caution">
    <text evidence="4">The sequence shown here is derived from an EMBL/GenBank/DDBJ whole genome shotgun (WGS) entry which is preliminary data.</text>
</comment>
<dbReference type="Gene3D" id="1.10.8.660">
    <property type="match status" value="1"/>
</dbReference>
<accession>A0A0R1TMM0</accession>
<dbReference type="InterPro" id="IPR004553">
    <property type="entry name" value="HMG_CoA_Rdtase_bac-typ"/>
</dbReference>
<dbReference type="InterPro" id="IPR009023">
    <property type="entry name" value="HMG_CoA_Rdtase_NAD(P)-bd_sf"/>
</dbReference>
<comment type="similarity">
    <text evidence="1 3">Belongs to the HMG-CoA reductase family.</text>
</comment>
<reference evidence="4 5" key="1">
    <citation type="journal article" date="2015" name="Genome Announc.">
        <title>Expanding the biotechnology potential of lactobacilli through comparative genomics of 213 strains and associated genera.</title>
        <authorList>
            <person name="Sun Z."/>
            <person name="Harris H.M."/>
            <person name="McCann A."/>
            <person name="Guo C."/>
            <person name="Argimon S."/>
            <person name="Zhang W."/>
            <person name="Yang X."/>
            <person name="Jeffery I.B."/>
            <person name="Cooney J.C."/>
            <person name="Kagawa T.F."/>
            <person name="Liu W."/>
            <person name="Song Y."/>
            <person name="Salvetti E."/>
            <person name="Wrobel A."/>
            <person name="Rasinkangas P."/>
            <person name="Parkhill J."/>
            <person name="Rea M.C."/>
            <person name="O'Sullivan O."/>
            <person name="Ritari J."/>
            <person name="Douillard F.P."/>
            <person name="Paul Ross R."/>
            <person name="Yang R."/>
            <person name="Briner A.E."/>
            <person name="Felis G.E."/>
            <person name="de Vos W.M."/>
            <person name="Barrangou R."/>
            <person name="Klaenhammer T.R."/>
            <person name="Caufield P.W."/>
            <person name="Cui Y."/>
            <person name="Zhang H."/>
            <person name="O'Toole P.W."/>
        </authorList>
    </citation>
    <scope>NUCLEOTIDE SEQUENCE [LARGE SCALE GENOMIC DNA]</scope>
    <source>
        <strain evidence="4 5">DSM 15833</strain>
    </source>
</reference>
<dbReference type="InterPro" id="IPR009029">
    <property type="entry name" value="HMG_CoA_Rdtase_sub-bd_dom_sf"/>
</dbReference>
<dbReference type="EC" id="1.1.1.88" evidence="3"/>
<sequence length="428" mass="46102">MEVFMKAIHKFYQKSWQERLAILAQSQLLSDDEIKLFQVNGHQAELFDSLIENYVTDYSLPQGLATNYVIDGHEYLIPMVTEEPSVVAASSNGAGLVKRAGGFQSHITERLMVGQVVLEKVAEPAKLKATILAQEADFLACANEAHPSIVKRGGGARFLEVRILSESEGLLSLDLAVDVQEAMGANMLNTMLEALAQKIRQELGQEVLMAILSNYAVHSLVTVTCEIEPKLLAKGELSGEEVAQKIALASHVAQLDPSRAATHNKGIMNGIDAVVLASGNDWRAIEAGAHAYASRDGQYRGLSQWNYQDGKLHGSLTLPMPVGSVGGSIGVIPLVKANHQLLQIKDAKQLATVIVAVGLGQNLAALKALVTDGIQKGHMHLQLKTLAVKVGATQSEVTSLVAQMEKAGKRDENSARQLLAQIRESRGN</sequence>
<dbReference type="EMBL" id="AZFH01000021">
    <property type="protein sequence ID" value="KRL82496.1"/>
    <property type="molecule type" value="Genomic_DNA"/>
</dbReference>
<dbReference type="InterPro" id="IPR023076">
    <property type="entry name" value="HMG_CoA_Rdtase_CS"/>
</dbReference>
<proteinExistence type="inferred from homology"/>
<name>A0A0R1TMM0_9LACO</name>
<dbReference type="NCBIfam" id="TIGR00532">
    <property type="entry name" value="HMG_CoA_R_NAD"/>
    <property type="match status" value="1"/>
</dbReference>
<keyword evidence="3" id="KW-0520">NAD</keyword>
<dbReference type="Gene3D" id="3.90.770.10">
    <property type="entry name" value="3-hydroxy-3-methylglutaryl-coenzyme A Reductase, Chain A, domain 2"/>
    <property type="match status" value="2"/>
</dbReference>
<dbReference type="GO" id="GO:0004420">
    <property type="term" value="F:hydroxymethylglutaryl-CoA reductase (NADPH) activity"/>
    <property type="evidence" value="ECO:0007669"/>
    <property type="project" value="InterPro"/>
</dbReference>
<dbReference type="CDD" id="cd00644">
    <property type="entry name" value="HMG-CoA_reductase_classII"/>
    <property type="match status" value="1"/>
</dbReference>
<evidence type="ECO:0000313" key="4">
    <source>
        <dbReference type="EMBL" id="KRL82496.1"/>
    </source>
</evidence>
<comment type="pathway">
    <text evidence="3">Metabolic intermediate metabolism; (R)-mevalonate degradation; (S)-3-hydroxy-3-methylglutaryl-CoA from (R)-mevalonate: step 1/1.</text>
</comment>
<evidence type="ECO:0000256" key="1">
    <source>
        <dbReference type="ARBA" id="ARBA00007661"/>
    </source>
</evidence>
<gene>
    <name evidence="4" type="ORF">FC36_GL000938</name>
</gene>
<dbReference type="PANTHER" id="PTHR10572">
    <property type="entry name" value="3-HYDROXY-3-METHYLGLUTARYL-COENZYME A REDUCTASE"/>
    <property type="match status" value="1"/>
</dbReference>
<dbReference type="GO" id="GO:0015936">
    <property type="term" value="P:coenzyme A metabolic process"/>
    <property type="evidence" value="ECO:0007669"/>
    <property type="project" value="InterPro"/>
</dbReference>
<comment type="catalytic activity">
    <reaction evidence="3">
        <text>(R)-mevalonate + 2 NAD(+) + CoA = (3S)-3-hydroxy-3-methylglutaryl-CoA + 2 NADH + 2 H(+)</text>
        <dbReference type="Rhea" id="RHEA:14833"/>
        <dbReference type="ChEBI" id="CHEBI:15378"/>
        <dbReference type="ChEBI" id="CHEBI:36464"/>
        <dbReference type="ChEBI" id="CHEBI:43074"/>
        <dbReference type="ChEBI" id="CHEBI:57287"/>
        <dbReference type="ChEBI" id="CHEBI:57540"/>
        <dbReference type="ChEBI" id="CHEBI:57945"/>
        <dbReference type="EC" id="1.1.1.88"/>
    </reaction>
</comment>
<dbReference type="InterPro" id="IPR023074">
    <property type="entry name" value="HMG_CoA_Rdtase_cat_sf"/>
</dbReference>
<dbReference type="STRING" id="1423740.FC36_GL000938"/>
<dbReference type="InterPro" id="IPR002202">
    <property type="entry name" value="HMG_CoA_Rdtase"/>
</dbReference>
<protein>
    <recommendedName>
        <fullName evidence="3">3-hydroxy-3-methylglutaryl coenzyme A reductase</fullName>
        <shortName evidence="3">HMG-CoA reductase</shortName>
        <ecNumber evidence="3">1.1.1.88</ecNumber>
    </recommendedName>
</protein>
<dbReference type="PATRIC" id="fig|1423740.3.peg.1007"/>
<evidence type="ECO:0000256" key="3">
    <source>
        <dbReference type="RuleBase" id="RU361219"/>
    </source>
</evidence>
<evidence type="ECO:0000313" key="5">
    <source>
        <dbReference type="Proteomes" id="UP000051048"/>
    </source>
</evidence>
<dbReference type="SUPFAM" id="SSF56542">
    <property type="entry name" value="Substrate-binding domain of HMG-CoA reductase"/>
    <property type="match status" value="1"/>
</dbReference>
<dbReference type="UniPathway" id="UPA00257">
    <property type="reaction ID" value="UER00367"/>
</dbReference>